<organism evidence="1 2">
    <name type="scientific">Gardnerella vaginalis</name>
    <dbReference type="NCBI Taxonomy" id="2702"/>
    <lineage>
        <taxon>Bacteria</taxon>
        <taxon>Bacillati</taxon>
        <taxon>Actinomycetota</taxon>
        <taxon>Actinomycetes</taxon>
        <taxon>Bifidobacteriales</taxon>
        <taxon>Bifidobacteriaceae</taxon>
        <taxon>Gardnerella</taxon>
    </lineage>
</organism>
<gene>
    <name evidence="1" type="ORF">HMPREF3208_01359</name>
</gene>
<sequence length="39" mass="4505">QTRENHLAFGEFEVAQHSKHALRVENTVCLTLAQHFDRA</sequence>
<reference evidence="1 2" key="1">
    <citation type="submission" date="2016-01" db="EMBL/GenBank/DDBJ databases">
        <authorList>
            <person name="Oliw E.H."/>
        </authorList>
    </citation>
    <scope>NUCLEOTIDE SEQUENCE [LARGE SCALE GENOMIC DNA]</scope>
    <source>
        <strain evidence="1 2">PSS_7772B</strain>
    </source>
</reference>
<name>A0A133NR20_GARVA</name>
<feature type="non-terminal residue" evidence="1">
    <location>
        <position position="1"/>
    </location>
</feature>
<accession>A0A133NR20</accession>
<evidence type="ECO:0000313" key="2">
    <source>
        <dbReference type="Proteomes" id="UP000070687"/>
    </source>
</evidence>
<dbReference type="Proteomes" id="UP000070687">
    <property type="component" value="Unassembled WGS sequence"/>
</dbReference>
<proteinExistence type="predicted"/>
<dbReference type="PATRIC" id="fig|2702.100.peg.1346"/>
<comment type="caution">
    <text evidence="1">The sequence shown here is derived from an EMBL/GenBank/DDBJ whole genome shotgun (WGS) entry which is preliminary data.</text>
</comment>
<protein>
    <submittedName>
        <fullName evidence="1">Uncharacterized protein</fullName>
    </submittedName>
</protein>
<evidence type="ECO:0000313" key="1">
    <source>
        <dbReference type="EMBL" id="KXA18744.1"/>
    </source>
</evidence>
<dbReference type="AlphaFoldDB" id="A0A133NR20"/>
<dbReference type="EMBL" id="LRQB01000091">
    <property type="protein sequence ID" value="KXA18744.1"/>
    <property type="molecule type" value="Genomic_DNA"/>
</dbReference>